<feature type="transmembrane region" description="Helical" evidence="6">
    <location>
        <begin position="309"/>
        <end position="328"/>
    </location>
</feature>
<dbReference type="GO" id="GO:0055085">
    <property type="term" value="P:transmembrane transport"/>
    <property type="evidence" value="ECO:0007669"/>
    <property type="project" value="InterPro"/>
</dbReference>
<dbReference type="EMBL" id="CP022111">
    <property type="protein sequence ID" value="ASG22832.1"/>
    <property type="molecule type" value="Genomic_DNA"/>
</dbReference>
<accession>A0A248JVT3</accession>
<evidence type="ECO:0000313" key="7">
    <source>
        <dbReference type="EMBL" id="ASG22832.1"/>
    </source>
</evidence>
<dbReference type="PANTHER" id="PTHR33529:SF2">
    <property type="entry name" value="LIPOPOLYSACCHARIDE EXPORT SYSTEM PERMEASE PROTEIN LPTG"/>
    <property type="match status" value="1"/>
</dbReference>
<proteinExistence type="predicted"/>
<name>A0A248JVT3_9PROT</name>
<sequence length="368" mass="40575">MRISPTLSVYITRQFVFWFLIILGGMLALVLLLDTVELLRRAAAKTDATFQIVLSMALLKLPEIGQQIFPFGVLFGAMYTFFRMTRSAELVVVRAAGISVWQFMTPVLLTSLVAGILNITLLSPVFATMLARYEQLESRYLRGQQSSLDVARSGVWLRQVQEGDNGNYLIHAESVGPGKPVNLRTVTILLFNGSDQIPVGRLDSETAELQKGQWVLRNAWLNRPGRPTQHVDGMALPTDLTEARIQESFAPPDTLSFWELPSFIQTLEQAGLSSVRHRMYYESMLAVPAFFCAMVFLAGTFSLRHARRGGTLQMLGTGLVTALVLFVSQNIIQALGRSGVLPVFLAAWAPAGVCLMLGTAALLHLEDG</sequence>
<comment type="subcellular location">
    <subcellularLocation>
        <location evidence="1">Cell membrane</location>
        <topology evidence="1">Multi-pass membrane protein</topology>
    </subcellularLocation>
</comment>
<evidence type="ECO:0000256" key="4">
    <source>
        <dbReference type="ARBA" id="ARBA00022989"/>
    </source>
</evidence>
<dbReference type="GO" id="GO:0015920">
    <property type="term" value="P:lipopolysaccharide transport"/>
    <property type="evidence" value="ECO:0007669"/>
    <property type="project" value="TreeGrafter"/>
</dbReference>
<evidence type="ECO:0000313" key="8">
    <source>
        <dbReference type="Proteomes" id="UP000197153"/>
    </source>
</evidence>
<dbReference type="KEGG" id="nao:Y958_18210"/>
<keyword evidence="5 6" id="KW-0472">Membrane</keyword>
<dbReference type="NCBIfam" id="TIGR04408">
    <property type="entry name" value="LptG_lptG"/>
    <property type="match status" value="1"/>
</dbReference>
<evidence type="ECO:0000256" key="2">
    <source>
        <dbReference type="ARBA" id="ARBA00022475"/>
    </source>
</evidence>
<dbReference type="Proteomes" id="UP000197153">
    <property type="component" value="Chromosome 2"/>
</dbReference>
<dbReference type="RefSeq" id="WP_004273258.1">
    <property type="nucleotide sequence ID" value="NZ_CP022111.1"/>
</dbReference>
<organism evidence="7 8">
    <name type="scientific">Nitrospirillum viridazoti CBAmc</name>
    <dbReference type="NCBI Taxonomy" id="1441467"/>
    <lineage>
        <taxon>Bacteria</taxon>
        <taxon>Pseudomonadati</taxon>
        <taxon>Pseudomonadota</taxon>
        <taxon>Alphaproteobacteria</taxon>
        <taxon>Rhodospirillales</taxon>
        <taxon>Azospirillaceae</taxon>
        <taxon>Nitrospirillum</taxon>
        <taxon>Nitrospirillum viridazoti</taxon>
    </lineage>
</organism>
<dbReference type="Pfam" id="PF03739">
    <property type="entry name" value="LptF_LptG"/>
    <property type="match status" value="1"/>
</dbReference>
<dbReference type="AlphaFoldDB" id="A0A248JVT3"/>
<evidence type="ECO:0000256" key="6">
    <source>
        <dbReference type="SAM" id="Phobius"/>
    </source>
</evidence>
<keyword evidence="4 6" id="KW-1133">Transmembrane helix</keyword>
<dbReference type="InterPro" id="IPR030923">
    <property type="entry name" value="LptG"/>
</dbReference>
<keyword evidence="8" id="KW-1185">Reference proteome</keyword>
<feature type="transmembrane region" description="Helical" evidence="6">
    <location>
        <begin position="15"/>
        <end position="33"/>
    </location>
</feature>
<dbReference type="GO" id="GO:0043190">
    <property type="term" value="C:ATP-binding cassette (ABC) transporter complex"/>
    <property type="evidence" value="ECO:0007669"/>
    <property type="project" value="InterPro"/>
</dbReference>
<keyword evidence="2" id="KW-1003">Cell membrane</keyword>
<reference evidence="7 8" key="1">
    <citation type="submission" date="2017-06" db="EMBL/GenBank/DDBJ databases">
        <title>Complete genome sequence of Nitrospirillum amazonense strain CBAmC, an endophytic nitrogen-fixing and plant growth-promoting bacterium, isolated from sugarcane.</title>
        <authorList>
            <person name="Schwab S."/>
            <person name="dos Santos Teixeira K.R."/>
            <person name="Simoes Araujo J.L."/>
            <person name="Soares Vidal M."/>
            <person name="Borges de Freitas H.R."/>
            <person name="Rivello Crivelaro A.L."/>
            <person name="Bueno de Camargo Nunes A."/>
            <person name="dos Santos C.M."/>
            <person name="Palmeira da Silva Rosa D."/>
            <person name="da Silva Padilha D."/>
            <person name="da Silva E."/>
            <person name="Araujo Terra L."/>
            <person name="Soares Mendes V."/>
            <person name="Farinelli L."/>
            <person name="Magalhaes Cruz L."/>
            <person name="Baldani J.I."/>
        </authorList>
    </citation>
    <scope>NUCLEOTIDE SEQUENCE [LARGE SCALE GENOMIC DNA]</scope>
    <source>
        <strain evidence="7 8">CBAmC</strain>
    </source>
</reference>
<gene>
    <name evidence="7" type="primary">lptG</name>
    <name evidence="7" type="ORF">Y958_18210</name>
</gene>
<feature type="transmembrane region" description="Helical" evidence="6">
    <location>
        <begin position="284"/>
        <end position="303"/>
    </location>
</feature>
<protein>
    <submittedName>
        <fullName evidence="7">LPS export ABC transporter permease LptG</fullName>
    </submittedName>
</protein>
<feature type="transmembrane region" description="Helical" evidence="6">
    <location>
        <begin position="64"/>
        <end position="82"/>
    </location>
</feature>
<dbReference type="InterPro" id="IPR005495">
    <property type="entry name" value="LptG/LptF_permease"/>
</dbReference>
<keyword evidence="3 6" id="KW-0812">Transmembrane</keyword>
<evidence type="ECO:0000256" key="5">
    <source>
        <dbReference type="ARBA" id="ARBA00023136"/>
    </source>
</evidence>
<dbReference type="PANTHER" id="PTHR33529">
    <property type="entry name" value="SLR0882 PROTEIN-RELATED"/>
    <property type="match status" value="1"/>
</dbReference>
<evidence type="ECO:0000256" key="1">
    <source>
        <dbReference type="ARBA" id="ARBA00004651"/>
    </source>
</evidence>
<feature type="transmembrane region" description="Helical" evidence="6">
    <location>
        <begin position="340"/>
        <end position="365"/>
    </location>
</feature>
<evidence type="ECO:0000256" key="3">
    <source>
        <dbReference type="ARBA" id="ARBA00022692"/>
    </source>
</evidence>